<dbReference type="Proteomes" id="UP000010121">
    <property type="component" value="Unassembled WGS sequence"/>
</dbReference>
<keyword evidence="3" id="KW-0328">Glycosyltransferase</keyword>
<dbReference type="Pfam" id="PF00535">
    <property type="entry name" value="Glycos_transf_2"/>
    <property type="match status" value="1"/>
</dbReference>
<dbReference type="STRING" id="371731.Rsw2DRAFT_1631"/>
<evidence type="ECO:0000259" key="6">
    <source>
        <dbReference type="Pfam" id="PF00535"/>
    </source>
</evidence>
<evidence type="ECO:0000256" key="3">
    <source>
        <dbReference type="ARBA" id="ARBA00022676"/>
    </source>
</evidence>
<comment type="similarity">
    <text evidence="2">Belongs to the glycosyltransferase 2 family.</text>
</comment>
<dbReference type="OrthoDB" id="9815923at2"/>
<dbReference type="PANTHER" id="PTHR48090:SF10">
    <property type="entry name" value="GLUCOSYL-3-PHOSPHOGLYCERATE SYNTHASE"/>
    <property type="match status" value="1"/>
</dbReference>
<keyword evidence="8" id="KW-1185">Reference proteome</keyword>
<evidence type="ECO:0000256" key="4">
    <source>
        <dbReference type="ARBA" id="ARBA00022679"/>
    </source>
</evidence>
<evidence type="ECO:0000256" key="1">
    <source>
        <dbReference type="ARBA" id="ARBA00001946"/>
    </source>
</evidence>
<dbReference type="SUPFAM" id="SSF53448">
    <property type="entry name" value="Nucleotide-diphospho-sugar transferases"/>
    <property type="match status" value="1"/>
</dbReference>
<dbReference type="Gene3D" id="3.90.550.10">
    <property type="entry name" value="Spore Coat Polysaccharide Biosynthesis Protein SpsA, Chain A"/>
    <property type="match status" value="1"/>
</dbReference>
<comment type="cofactor">
    <cofactor evidence="1">
        <name>Mg(2+)</name>
        <dbReference type="ChEBI" id="CHEBI:18420"/>
    </cofactor>
</comment>
<keyword evidence="4 7" id="KW-0808">Transferase</keyword>
<dbReference type="GO" id="GO:0016757">
    <property type="term" value="F:glycosyltransferase activity"/>
    <property type="evidence" value="ECO:0007669"/>
    <property type="project" value="UniProtKB-KW"/>
</dbReference>
<dbReference type="InterPro" id="IPR050256">
    <property type="entry name" value="Glycosyltransferase_2"/>
</dbReference>
<dbReference type="AlphaFoldDB" id="C8S0Q3"/>
<gene>
    <name evidence="7" type="ORF">Rsw2DRAFT_1631</name>
</gene>
<dbReference type="InterPro" id="IPR029044">
    <property type="entry name" value="Nucleotide-diphossugar_trans"/>
</dbReference>
<dbReference type="eggNOG" id="COG0463">
    <property type="taxonomic scope" value="Bacteria"/>
</dbReference>
<dbReference type="EMBL" id="ACYY01000009">
    <property type="protein sequence ID" value="EEW25344.1"/>
    <property type="molecule type" value="Genomic_DNA"/>
</dbReference>
<evidence type="ECO:0000256" key="2">
    <source>
        <dbReference type="ARBA" id="ARBA00006739"/>
    </source>
</evidence>
<feature type="domain" description="Glycosyltransferase 2-like" evidence="6">
    <location>
        <begin position="6"/>
        <end position="112"/>
    </location>
</feature>
<evidence type="ECO:0000313" key="8">
    <source>
        <dbReference type="Proteomes" id="UP000010121"/>
    </source>
</evidence>
<reference evidence="7 8" key="1">
    <citation type="submission" date="2009-08" db="EMBL/GenBank/DDBJ databases">
        <title>The draft genome of Rhodobacter sp. SW2.</title>
        <authorList>
            <consortium name="US DOE Joint Genome Institute (JGI-PGF)"/>
            <person name="Lucas S."/>
            <person name="Copeland A."/>
            <person name="Lapidus A."/>
            <person name="Glavina del Rio T."/>
            <person name="Tice H."/>
            <person name="Bruce D."/>
            <person name="Goodwin L."/>
            <person name="Pitluck S."/>
            <person name="Larimer F."/>
            <person name="Land M.L."/>
            <person name="Hauser L."/>
            <person name="Emerson D."/>
        </authorList>
    </citation>
    <scope>NUCLEOTIDE SEQUENCE [LARGE SCALE GENOMIC DNA]</scope>
    <source>
        <strain evidence="7 8">SW2</strain>
    </source>
</reference>
<organism evidence="7 8">
    <name type="scientific">Rhodobacter ferrooxidans</name>
    <dbReference type="NCBI Taxonomy" id="371731"/>
    <lineage>
        <taxon>Bacteria</taxon>
        <taxon>Pseudomonadati</taxon>
        <taxon>Pseudomonadota</taxon>
        <taxon>Alphaproteobacteria</taxon>
        <taxon>Rhodobacterales</taxon>
        <taxon>Rhodobacter group</taxon>
        <taxon>Rhodobacter</taxon>
    </lineage>
</organism>
<protein>
    <submittedName>
        <fullName evidence="7">Glycosyl transferase family 2</fullName>
    </submittedName>
</protein>
<keyword evidence="5" id="KW-0460">Magnesium</keyword>
<proteinExistence type="inferred from homology"/>
<dbReference type="PANTHER" id="PTHR48090">
    <property type="entry name" value="UNDECAPRENYL-PHOSPHATE 4-DEOXY-4-FORMAMIDO-L-ARABINOSE TRANSFERASE-RELATED"/>
    <property type="match status" value="1"/>
</dbReference>
<sequence length="226" mass="24267">MTIACLIPAWNEAARIGGVLQAAQDHPLIDELLVIDDGSTDATAEVAHQHGARVLATPGNIGKTAALAHGLRQTDAEHVLLLDADLLGLTAADITALLRPVIEHRAVATISLRGNAPRTWRLIGIDYISGERVIPRALLVAHLVALEALPRFGFEVFLNRLLIAAKAPVEIVRWPNVASPSKAAKRGRLAGLRADAAMMTDIFRTISPWQALVQIRALRALAPTTR</sequence>
<accession>C8S0Q3</accession>
<evidence type="ECO:0000313" key="7">
    <source>
        <dbReference type="EMBL" id="EEW25344.1"/>
    </source>
</evidence>
<dbReference type="RefSeq" id="WP_008029869.1">
    <property type="nucleotide sequence ID" value="NZ_ACYY01000009.1"/>
</dbReference>
<dbReference type="InterPro" id="IPR001173">
    <property type="entry name" value="Glyco_trans_2-like"/>
</dbReference>
<evidence type="ECO:0000256" key="5">
    <source>
        <dbReference type="ARBA" id="ARBA00022842"/>
    </source>
</evidence>
<comment type="caution">
    <text evidence="7">The sequence shown here is derived from an EMBL/GenBank/DDBJ whole genome shotgun (WGS) entry which is preliminary data.</text>
</comment>
<name>C8S0Q3_9RHOB</name>